<dbReference type="Gene3D" id="2.60.210.10">
    <property type="entry name" value="Apoptosis, Tumor Necrosis Factor Receptor Associated Protein 2, Chain A"/>
    <property type="match status" value="1"/>
</dbReference>
<dbReference type="PANTHER" id="PTHR10131">
    <property type="entry name" value="TNF RECEPTOR ASSOCIATED FACTOR"/>
    <property type="match status" value="1"/>
</dbReference>
<dbReference type="Proteomes" id="UP000784294">
    <property type="component" value="Unassembled WGS sequence"/>
</dbReference>
<feature type="domain" description="MATH" evidence="1">
    <location>
        <begin position="28"/>
        <end position="116"/>
    </location>
</feature>
<dbReference type="InterPro" id="IPR008974">
    <property type="entry name" value="TRAF-like"/>
</dbReference>
<evidence type="ECO:0000313" key="3">
    <source>
        <dbReference type="Proteomes" id="UP000784294"/>
    </source>
</evidence>
<gene>
    <name evidence="2" type="ORF">PXEA_LOCUS18908</name>
</gene>
<dbReference type="OrthoDB" id="5574452at2759"/>
<accession>A0A3S5CPD1</accession>
<dbReference type="EMBL" id="CAAALY010074135">
    <property type="protein sequence ID" value="VEL25468.1"/>
    <property type="molecule type" value="Genomic_DNA"/>
</dbReference>
<comment type="caution">
    <text evidence="2">The sequence shown here is derived from an EMBL/GenBank/DDBJ whole genome shotgun (WGS) entry which is preliminary data.</text>
</comment>
<keyword evidence="3" id="KW-1185">Reference proteome</keyword>
<dbReference type="GO" id="GO:0043122">
    <property type="term" value="P:regulation of canonical NF-kappaB signal transduction"/>
    <property type="evidence" value="ECO:0007669"/>
    <property type="project" value="TreeGrafter"/>
</dbReference>
<dbReference type="Pfam" id="PF21355">
    <property type="entry name" value="TRAF-mep_MATH"/>
    <property type="match status" value="1"/>
</dbReference>
<evidence type="ECO:0000313" key="2">
    <source>
        <dbReference type="EMBL" id="VEL25468.1"/>
    </source>
</evidence>
<dbReference type="PROSITE" id="PS50144">
    <property type="entry name" value="MATH"/>
    <property type="match status" value="1"/>
</dbReference>
<dbReference type="InterPro" id="IPR049342">
    <property type="entry name" value="TRAF1-6_MATH_dom"/>
</dbReference>
<organism evidence="2 3">
    <name type="scientific">Protopolystoma xenopodis</name>
    <dbReference type="NCBI Taxonomy" id="117903"/>
    <lineage>
        <taxon>Eukaryota</taxon>
        <taxon>Metazoa</taxon>
        <taxon>Spiralia</taxon>
        <taxon>Lophotrochozoa</taxon>
        <taxon>Platyhelminthes</taxon>
        <taxon>Monogenea</taxon>
        <taxon>Polyopisthocotylea</taxon>
        <taxon>Polystomatidea</taxon>
        <taxon>Polystomatidae</taxon>
        <taxon>Protopolystoma</taxon>
    </lineage>
</organism>
<dbReference type="SUPFAM" id="SSF49599">
    <property type="entry name" value="TRAF domain-like"/>
    <property type="match status" value="1"/>
</dbReference>
<proteinExistence type="predicted"/>
<name>A0A3S5CPD1_9PLAT</name>
<dbReference type="PANTHER" id="PTHR10131:SF151">
    <property type="entry name" value="TNF RECEPTOR ASSOCIATED FACTOR (TRAF) HOMOLOG"/>
    <property type="match status" value="1"/>
</dbReference>
<dbReference type="InterPro" id="IPR002083">
    <property type="entry name" value="MATH/TRAF_dom"/>
</dbReference>
<protein>
    <recommendedName>
        <fullName evidence="1">MATH domain-containing protein</fullName>
    </recommendedName>
</protein>
<evidence type="ECO:0000259" key="1">
    <source>
        <dbReference type="PROSITE" id="PS50144"/>
    </source>
</evidence>
<dbReference type="AlphaFoldDB" id="A0A3S5CPD1"/>
<sequence length="116" mass="13398">MKTKALAEYKTTLLKMDNRILNMEKLYGASFIWHIEEFSKKLNEAKSGKKTTFFSAPFYTHRYGYRLVLSLCPNGDGSAKGQFVSLYVCFCRGEYDALLTWPFSHQVSRTTFTLVL</sequence>
<reference evidence="2" key="1">
    <citation type="submission" date="2018-11" db="EMBL/GenBank/DDBJ databases">
        <authorList>
            <consortium name="Pathogen Informatics"/>
        </authorList>
    </citation>
    <scope>NUCLEOTIDE SEQUENCE</scope>
</reference>